<reference evidence="1 2" key="1">
    <citation type="submission" date="2017-07" db="EMBL/GenBank/DDBJ databases">
        <authorList>
            <person name="Talla V."/>
            <person name="Backstrom N."/>
        </authorList>
    </citation>
    <scope>NUCLEOTIDE SEQUENCE [LARGE SCALE GENOMIC DNA]</scope>
</reference>
<keyword evidence="2" id="KW-1185">Reference proteome</keyword>
<accession>A0A5E4PSR2</accession>
<gene>
    <name evidence="1" type="ORF">LSINAPIS_LOCUS2317</name>
</gene>
<dbReference type="Proteomes" id="UP000324832">
    <property type="component" value="Unassembled WGS sequence"/>
</dbReference>
<sequence length="131" mass="14880">MRRCSDRVACAGGWVMWDGRSVGPARGRGWSPWWCATRRSWAPHAQRHAWQPARQTKFTSMFVGTYLVSTFDIDMQLLVPNTEINRPLVPMVSNLCEEQIGKSIPARKFATIVQKDETLKASNVPVTPMVY</sequence>
<evidence type="ECO:0000313" key="2">
    <source>
        <dbReference type="Proteomes" id="UP000324832"/>
    </source>
</evidence>
<dbReference type="EMBL" id="FZQP02000449">
    <property type="protein sequence ID" value="VVC89105.1"/>
    <property type="molecule type" value="Genomic_DNA"/>
</dbReference>
<organism evidence="1 2">
    <name type="scientific">Leptidea sinapis</name>
    <dbReference type="NCBI Taxonomy" id="189913"/>
    <lineage>
        <taxon>Eukaryota</taxon>
        <taxon>Metazoa</taxon>
        <taxon>Ecdysozoa</taxon>
        <taxon>Arthropoda</taxon>
        <taxon>Hexapoda</taxon>
        <taxon>Insecta</taxon>
        <taxon>Pterygota</taxon>
        <taxon>Neoptera</taxon>
        <taxon>Endopterygota</taxon>
        <taxon>Lepidoptera</taxon>
        <taxon>Glossata</taxon>
        <taxon>Ditrysia</taxon>
        <taxon>Papilionoidea</taxon>
        <taxon>Pieridae</taxon>
        <taxon>Dismorphiinae</taxon>
        <taxon>Leptidea</taxon>
    </lineage>
</organism>
<protein>
    <submittedName>
        <fullName evidence="1">Uncharacterized protein</fullName>
    </submittedName>
</protein>
<dbReference type="AlphaFoldDB" id="A0A5E4PSR2"/>
<name>A0A5E4PSR2_9NEOP</name>
<proteinExistence type="predicted"/>
<evidence type="ECO:0000313" key="1">
    <source>
        <dbReference type="EMBL" id="VVC89105.1"/>
    </source>
</evidence>